<dbReference type="Pfam" id="PF12776">
    <property type="entry name" value="Myb_DNA-bind_3"/>
    <property type="match status" value="1"/>
</dbReference>
<dbReference type="PANTHER" id="PTHR31704">
    <property type="entry name" value="MYB/SANT-LIKE DNA-BINDING DOMAIN PROTEIN-RELATED"/>
    <property type="match status" value="1"/>
</dbReference>
<proteinExistence type="predicted"/>
<keyword evidence="4" id="KW-1185">Reference proteome</keyword>
<evidence type="ECO:0000256" key="1">
    <source>
        <dbReference type="SAM" id="MobiDB-lite"/>
    </source>
</evidence>
<reference evidence="3 4" key="1">
    <citation type="journal article" date="2018" name="Mol. Plant">
        <title>The genome of Artemisia annua provides insight into the evolution of Asteraceae family and artemisinin biosynthesis.</title>
        <authorList>
            <person name="Shen Q."/>
            <person name="Zhang L."/>
            <person name="Liao Z."/>
            <person name="Wang S."/>
            <person name="Yan T."/>
            <person name="Shi P."/>
            <person name="Liu M."/>
            <person name="Fu X."/>
            <person name="Pan Q."/>
            <person name="Wang Y."/>
            <person name="Lv Z."/>
            <person name="Lu X."/>
            <person name="Zhang F."/>
            <person name="Jiang W."/>
            <person name="Ma Y."/>
            <person name="Chen M."/>
            <person name="Hao X."/>
            <person name="Li L."/>
            <person name="Tang Y."/>
            <person name="Lv G."/>
            <person name="Zhou Y."/>
            <person name="Sun X."/>
            <person name="Brodelius P.E."/>
            <person name="Rose J.K.C."/>
            <person name="Tang K."/>
        </authorList>
    </citation>
    <scope>NUCLEOTIDE SEQUENCE [LARGE SCALE GENOMIC DNA]</scope>
    <source>
        <strain evidence="4">cv. Huhao1</strain>
        <tissue evidence="3">Leaf</tissue>
    </source>
</reference>
<dbReference type="OrthoDB" id="4955136at2759"/>
<feature type="domain" description="Myb/SANT-like" evidence="2">
    <location>
        <begin position="27"/>
        <end position="118"/>
    </location>
</feature>
<evidence type="ECO:0000259" key="2">
    <source>
        <dbReference type="Pfam" id="PF12776"/>
    </source>
</evidence>
<gene>
    <name evidence="3" type="ORF">CTI12_AA233750</name>
</gene>
<evidence type="ECO:0000313" key="4">
    <source>
        <dbReference type="Proteomes" id="UP000245207"/>
    </source>
</evidence>
<accession>A0A2U1NSI3</accession>
<evidence type="ECO:0000313" key="3">
    <source>
        <dbReference type="EMBL" id="PWA76476.1"/>
    </source>
</evidence>
<dbReference type="Proteomes" id="UP000245207">
    <property type="component" value="Unassembled WGS sequence"/>
</dbReference>
<name>A0A2U1NSI3_ARTAN</name>
<dbReference type="AlphaFoldDB" id="A0A2U1NSI3"/>
<comment type="caution">
    <text evidence="3">The sequence shown here is derived from an EMBL/GenBank/DDBJ whole genome shotgun (WGS) entry which is preliminary data.</text>
</comment>
<dbReference type="EMBL" id="PKPP01002264">
    <property type="protein sequence ID" value="PWA76476.1"/>
    <property type="molecule type" value="Genomic_DNA"/>
</dbReference>
<dbReference type="PANTHER" id="PTHR31704:SF55">
    <property type="entry name" value="MYB_SANT-LIKE DNA-BINDING DOMAIN PROTEIN"/>
    <property type="match status" value="1"/>
</dbReference>
<protein>
    <submittedName>
        <fullName evidence="3">Myb/SANT-like domain-containing protein</fullName>
    </submittedName>
</protein>
<feature type="region of interest" description="Disordered" evidence="1">
    <location>
        <begin position="1"/>
        <end position="21"/>
    </location>
</feature>
<organism evidence="3 4">
    <name type="scientific">Artemisia annua</name>
    <name type="common">Sweet wormwood</name>
    <dbReference type="NCBI Taxonomy" id="35608"/>
    <lineage>
        <taxon>Eukaryota</taxon>
        <taxon>Viridiplantae</taxon>
        <taxon>Streptophyta</taxon>
        <taxon>Embryophyta</taxon>
        <taxon>Tracheophyta</taxon>
        <taxon>Spermatophyta</taxon>
        <taxon>Magnoliopsida</taxon>
        <taxon>eudicotyledons</taxon>
        <taxon>Gunneridae</taxon>
        <taxon>Pentapetalae</taxon>
        <taxon>asterids</taxon>
        <taxon>campanulids</taxon>
        <taxon>Asterales</taxon>
        <taxon>Asteraceae</taxon>
        <taxon>Asteroideae</taxon>
        <taxon>Anthemideae</taxon>
        <taxon>Artemisiinae</taxon>
        <taxon>Artemisia</taxon>
    </lineage>
</organism>
<dbReference type="InterPro" id="IPR024752">
    <property type="entry name" value="Myb/SANT-like_dom"/>
</dbReference>
<sequence length="349" mass="39702">MASSNDVTKENVGAQKPDDSKKRETFKWTDQEVLILCRILNKYYMNHGRNTPFNWNEIQSDFEKSAKTKVYSYRVLKNKYDDQRKEYNLWTSLKHGATGLGWDAGTGTLNCSDEWWEKKMQENDKFKRLRKKQPSLELQETWYQLFGDKVATGVEVVAPSINPSTFVAPSVNPSTSSDSYHVNLEGEDEDLEAENGLEDLEAENETFFSSFIDEVGSGNVSTSNQIGGSKLAKKSVKTSTKPAQMKRCGRESAGIALFKKIMSEQNATQQRALQLLELDTTNEVSKTNVDSVITVMNRMVEQKLLPEYGDLWCFGMTVLEDPVKREFFLNFPADAGRVAWLQYQQKLGK</sequence>